<dbReference type="AlphaFoldDB" id="A0AAJ0G8M4"/>
<organism evidence="3 4">
    <name type="scientific">Extremus antarcticus</name>
    <dbReference type="NCBI Taxonomy" id="702011"/>
    <lineage>
        <taxon>Eukaryota</taxon>
        <taxon>Fungi</taxon>
        <taxon>Dikarya</taxon>
        <taxon>Ascomycota</taxon>
        <taxon>Pezizomycotina</taxon>
        <taxon>Dothideomycetes</taxon>
        <taxon>Dothideomycetidae</taxon>
        <taxon>Mycosphaerellales</taxon>
        <taxon>Extremaceae</taxon>
        <taxon>Extremus</taxon>
    </lineage>
</organism>
<dbReference type="Pfam" id="PF22766">
    <property type="entry name" value="ZW10_C2"/>
    <property type="match status" value="1"/>
</dbReference>
<dbReference type="InterPro" id="IPR055148">
    <property type="entry name" value="ZW10_C_2"/>
</dbReference>
<name>A0AAJ0G8M4_9PEZI</name>
<gene>
    <name evidence="3" type="primary">YTM1_1</name>
    <name evidence="3" type="ORF">LTR09_010160</name>
</gene>
<feature type="domain" description="ZW10 C-terminal helical" evidence="2">
    <location>
        <begin position="689"/>
        <end position="849"/>
    </location>
</feature>
<dbReference type="Proteomes" id="UP001271007">
    <property type="component" value="Unassembled WGS sequence"/>
</dbReference>
<dbReference type="Gene3D" id="1.10.357.150">
    <property type="match status" value="1"/>
</dbReference>
<dbReference type="InterPro" id="IPR046362">
    <property type="entry name" value="Zw10/DSL1_C_sf"/>
</dbReference>
<dbReference type="GO" id="GO:0006888">
    <property type="term" value="P:endoplasmic reticulum to Golgi vesicle-mediated transport"/>
    <property type="evidence" value="ECO:0007669"/>
    <property type="project" value="TreeGrafter"/>
</dbReference>
<feature type="region of interest" description="Disordered" evidence="1">
    <location>
        <begin position="764"/>
        <end position="783"/>
    </location>
</feature>
<dbReference type="GO" id="GO:0007094">
    <property type="term" value="P:mitotic spindle assembly checkpoint signaling"/>
    <property type="evidence" value="ECO:0007669"/>
    <property type="project" value="TreeGrafter"/>
</dbReference>
<feature type="compositionally biased region" description="Acidic residues" evidence="1">
    <location>
        <begin position="431"/>
        <end position="444"/>
    </location>
</feature>
<sequence length="854" mass="93360">MATADPIPPAILSYVTNNIYPDDEQISSSTLSPTSLSELIESLRNEQESARTSIRALSRTTAPDTASWISHAKSLQTDILKSRDLARQIIAEAETGRSLKDEAEDQRRKVELLAREVQFNEGLTETLESVRNANGLLERAAGEAATVEVKRSFETLEEAEALIDSLDGQAGSRTVDVLREKVQGLRNGMTETTTACWDGLITISAEDKSVRLRRHGVPAGHPDAVSAELDFDLVAWAMHALGIFDAAIQKSGKEMERAVLRPRMSVDEDGLVGRVEVRGGRLSCEGKSRDVSEEALFEDLRKIIDFLSEHLPESVAVRLSAELVPMLASRLEGQWLEPAVPVEMEGVAEFQTLLGHVEEFASHIEGLGWSGTKRLRQWVEQVPRAWLTKRREVVLGDVRNLVFEGLRERKTVERVETRVVSKEDMGMAAAGDEDDWDEAWEESEENKTPAPPPVRTPAKTENEDGDDDASAWDVDDDDPLAKEPNSAKPDDETEAWGWGDEDSKAQPASPVATKKPPPPASTTAANGTDEQQQSLTLRETFTTTSIPAGILAILQTTISDATTLASSSFSSSPLAPAAAGLYTLPTLALAIYRATAPTAYAKIEGGVGNMLIYNDALHLASLLRKWQSELPAGSSLRVDADVEALEVFAKRAYGSEMDAQRTILLDLLDGAQGFGSCTQQPFKQECESAVEGVVGRLRDVHKIWRGVLSEGALLQGLGSLLGTVTGKMITEIEDLGDISETESQELKSLCDTVLSVRDVFTQPAERSEADGGGSEQGEPRGEGRDMSFVYCPTWLKFQYLAEILESSLADIRWMWGEGELSLEFGAEEVVELVEALFAESELRRGAVREIRRGR</sequence>
<dbReference type="GO" id="GO:0005737">
    <property type="term" value="C:cytoplasm"/>
    <property type="evidence" value="ECO:0007669"/>
    <property type="project" value="GOC"/>
</dbReference>
<dbReference type="PANTHER" id="PTHR12205">
    <property type="entry name" value="CENTROMERE/KINETOCHORE PROTEIN ZW10"/>
    <property type="match status" value="1"/>
</dbReference>
<evidence type="ECO:0000256" key="1">
    <source>
        <dbReference type="SAM" id="MobiDB-lite"/>
    </source>
</evidence>
<comment type="caution">
    <text evidence="3">The sequence shown here is derived from an EMBL/GenBank/DDBJ whole genome shotgun (WGS) entry which is preliminary data.</text>
</comment>
<accession>A0AAJ0G8M4</accession>
<evidence type="ECO:0000313" key="3">
    <source>
        <dbReference type="EMBL" id="KAK3048496.1"/>
    </source>
</evidence>
<proteinExistence type="predicted"/>
<dbReference type="PANTHER" id="PTHR12205:SF0">
    <property type="entry name" value="CENTROMERE_KINETOCHORE PROTEIN ZW10 HOMOLOG"/>
    <property type="match status" value="1"/>
</dbReference>
<keyword evidence="4" id="KW-1185">Reference proteome</keyword>
<reference evidence="3" key="1">
    <citation type="submission" date="2023-04" db="EMBL/GenBank/DDBJ databases">
        <title>Black Yeasts Isolated from many extreme environments.</title>
        <authorList>
            <person name="Coleine C."/>
            <person name="Stajich J.E."/>
            <person name="Selbmann L."/>
        </authorList>
    </citation>
    <scope>NUCLEOTIDE SEQUENCE</scope>
    <source>
        <strain evidence="3">CCFEE 5312</strain>
    </source>
</reference>
<protein>
    <submittedName>
        <fullName evidence="3">Ribosome biogenesis protein ytm1</fullName>
    </submittedName>
</protein>
<evidence type="ECO:0000259" key="2">
    <source>
        <dbReference type="Pfam" id="PF22766"/>
    </source>
</evidence>
<dbReference type="EMBL" id="JAWDJX010000048">
    <property type="protein sequence ID" value="KAK3048496.1"/>
    <property type="molecule type" value="Genomic_DNA"/>
</dbReference>
<feature type="region of interest" description="Disordered" evidence="1">
    <location>
        <begin position="423"/>
        <end position="533"/>
    </location>
</feature>
<feature type="compositionally biased region" description="Acidic residues" evidence="1">
    <location>
        <begin position="463"/>
        <end position="478"/>
    </location>
</feature>
<evidence type="ECO:0000313" key="4">
    <source>
        <dbReference type="Proteomes" id="UP001271007"/>
    </source>
</evidence>
<dbReference type="GO" id="GO:1990423">
    <property type="term" value="C:RZZ complex"/>
    <property type="evidence" value="ECO:0007669"/>
    <property type="project" value="TreeGrafter"/>
</dbReference>